<gene>
    <name evidence="1" type="ORF">UFOPK3167_01098</name>
</gene>
<protein>
    <submittedName>
        <fullName evidence="1">Unannotated protein</fullName>
    </submittedName>
</protein>
<sequence length="142" mass="15434">MLKVGSIFQALIDEALHVDQGLGVFSIVIGLRVTCKESILLGCVKAVNRRGLAYSTGVKAHNVIALKDVWVKDVFGVKGVFDTAYAWPTGINNERADSIVLVWIAVADNSDIKFAKGCVGVIDWDFQCRALEITVTSCPCEF</sequence>
<proteinExistence type="predicted"/>
<reference evidence="1" key="1">
    <citation type="submission" date="2020-05" db="EMBL/GenBank/DDBJ databases">
        <authorList>
            <person name="Chiriac C."/>
            <person name="Salcher M."/>
            <person name="Ghai R."/>
            <person name="Kavagutti S V."/>
        </authorList>
    </citation>
    <scope>NUCLEOTIDE SEQUENCE</scope>
</reference>
<evidence type="ECO:0000313" key="1">
    <source>
        <dbReference type="EMBL" id="CAB4831787.1"/>
    </source>
</evidence>
<organism evidence="1">
    <name type="scientific">freshwater metagenome</name>
    <dbReference type="NCBI Taxonomy" id="449393"/>
    <lineage>
        <taxon>unclassified sequences</taxon>
        <taxon>metagenomes</taxon>
        <taxon>ecological metagenomes</taxon>
    </lineage>
</organism>
<dbReference type="AlphaFoldDB" id="A0A6J7AG56"/>
<dbReference type="EMBL" id="CAFABF010000069">
    <property type="protein sequence ID" value="CAB4831787.1"/>
    <property type="molecule type" value="Genomic_DNA"/>
</dbReference>
<name>A0A6J7AG56_9ZZZZ</name>
<accession>A0A6J7AG56</accession>